<feature type="compositionally biased region" description="Basic and acidic residues" evidence="1">
    <location>
        <begin position="18"/>
        <end position="33"/>
    </location>
</feature>
<dbReference type="EnsemblMetazoa" id="OVOC9635.1">
    <property type="protein sequence ID" value="OVOC9635.1"/>
    <property type="gene ID" value="WBGene00246444"/>
</dbReference>
<feature type="compositionally biased region" description="Polar residues" evidence="1">
    <location>
        <begin position="1081"/>
        <end position="1090"/>
    </location>
</feature>
<reference evidence="3" key="1">
    <citation type="submission" date="2013-10" db="EMBL/GenBank/DDBJ databases">
        <title>Genome sequencing of Onchocerca volvulus.</title>
        <authorList>
            <person name="Cotton J."/>
            <person name="Tsai J."/>
            <person name="Stanley E."/>
            <person name="Tracey A."/>
            <person name="Holroyd N."/>
            <person name="Lustigman S."/>
            <person name="Berriman M."/>
        </authorList>
    </citation>
    <scope>NUCLEOTIDE SEQUENCE</scope>
</reference>
<feature type="region of interest" description="Disordered" evidence="1">
    <location>
        <begin position="1078"/>
        <end position="1112"/>
    </location>
</feature>
<evidence type="ECO:0000313" key="3">
    <source>
        <dbReference type="Proteomes" id="UP000024404"/>
    </source>
</evidence>
<dbReference type="Proteomes" id="UP000024404">
    <property type="component" value="Unassembled WGS sequence"/>
</dbReference>
<evidence type="ECO:0000256" key="1">
    <source>
        <dbReference type="SAM" id="MobiDB-lite"/>
    </source>
</evidence>
<proteinExistence type="predicted"/>
<feature type="compositionally biased region" description="Polar residues" evidence="1">
    <location>
        <begin position="598"/>
        <end position="614"/>
    </location>
</feature>
<keyword evidence="3" id="KW-1185">Reference proteome</keyword>
<feature type="region of interest" description="Disordered" evidence="1">
    <location>
        <begin position="74"/>
        <end position="104"/>
    </location>
</feature>
<feature type="compositionally biased region" description="Basic and acidic residues" evidence="1">
    <location>
        <begin position="746"/>
        <end position="757"/>
    </location>
</feature>
<feature type="region of interest" description="Disordered" evidence="1">
    <location>
        <begin position="594"/>
        <end position="731"/>
    </location>
</feature>
<name>A0A8R1U291_ONCVO</name>
<organism evidence="2 3">
    <name type="scientific">Onchocerca volvulus</name>
    <dbReference type="NCBI Taxonomy" id="6282"/>
    <lineage>
        <taxon>Eukaryota</taxon>
        <taxon>Metazoa</taxon>
        <taxon>Ecdysozoa</taxon>
        <taxon>Nematoda</taxon>
        <taxon>Chromadorea</taxon>
        <taxon>Rhabditida</taxon>
        <taxon>Spirurina</taxon>
        <taxon>Spiruromorpha</taxon>
        <taxon>Filarioidea</taxon>
        <taxon>Onchocercidae</taxon>
        <taxon>Onchocerca</taxon>
    </lineage>
</organism>
<feature type="region of interest" description="Disordered" evidence="1">
    <location>
        <begin position="506"/>
        <end position="557"/>
    </location>
</feature>
<feature type="compositionally biased region" description="Basic and acidic residues" evidence="1">
    <location>
        <begin position="1004"/>
        <end position="1014"/>
    </location>
</feature>
<reference evidence="2" key="2">
    <citation type="submission" date="2022-06" db="UniProtKB">
        <authorList>
            <consortium name="EnsemblMetazoa"/>
        </authorList>
    </citation>
    <scope>IDENTIFICATION</scope>
</reference>
<feature type="region of interest" description="Disordered" evidence="1">
    <location>
        <begin position="1"/>
        <end position="46"/>
    </location>
</feature>
<dbReference type="EMBL" id="CMVM020000284">
    <property type="status" value="NOT_ANNOTATED_CDS"/>
    <property type="molecule type" value="Genomic_DNA"/>
</dbReference>
<evidence type="ECO:0000313" key="2">
    <source>
        <dbReference type="EnsemblMetazoa" id="OVOC9635.1"/>
    </source>
</evidence>
<sequence>MSSKINDQNLSVTDDTLDGQHEVKDEKIDEKNNSETADGINNMHKNNSSISVISLQSLDDDDFRNLLNTAAKPQYDSLQRKRKKSQKTTEYSGRRSSDAGENSGLSAEADNLLAQFRHEAELNQRNADIERGEQQRTVTAFINEAAVTSRACELLGKYTESESWESRLPSKHIKYGNNCASNYCDTKDFLRFNLTPDGSSEIAVEQKFIRPMANNDVMNSNDNRTSGDISRATQTVDKPSDLVMNFNDLNSLPSIENGCVNTNKIAYIDEDERTSESFRLNMAVGENQDDHMNGSGFKNVYTQGNSIQEIRALNDSEDEEVMLNIMSEVSKERESDSTTEANIADDRIRKHAETNPATDIQGKHDDNPFTYSAGQLRLHGNRIGTYDMQKSRTLGIKRDVLTADVSLIPANTSNSLLARELIPAQFDGRETYARGLLDPTEDTRLNPQRTNLDSEMANLKNQPDKCAIAKRRKENKKAKEAKNSYVVESKDGYMGNLSPEEILKRIEGDSRGKAKGNQKIGTNGSKDHSSIVANGSKSSGGRKRGDKKDRQTDKAARRSLITDREVIELTAKMETLNIEKTKVVVMAETIAEPKHRSSMTGTSKTEILASSPQSDEIEEAKSGAATAAKSTMDEGVDDEEQYLSADEGVNSNFSDDIKTELQYHTDEQSGASGSHDFISDGANYRADNEEINPLPVTSEESEFIQVTARSRRRAGATLFQQQQQAVAPGMDRKNVYCNSAIDRDSRTNITRDADRLRRSSIQLPPDSRRNQPSSRGNTSPSSVDCESGGGKDQTIGINDCAQPQQQRQQQHLKFATSTSVSKKAKYGLPSSLQTSRAASPDRRGSQSLTLKYSIAAESSGSSPAVALLSENVSDAKRKVSEHEIGTVTVGNTKAPAQRSWADIAKQRLYNDAETRPNDASHANLHDYSLNARTTVKEEHFLSATSISGHMQSAKKTEYSEQKRTISMEAISSNLTVKDYSFFFDPDEPTGIVSKESESNSSKTVPKEANEDSKSKPRCSGIVLNLDGGRQLVLPESDVIAADPATIVDVSQRPEVITVNEMWRNFTEDPTAVMTYREYQRQKQGPQQQDCASKEQGEKNKETIKGVEREKED</sequence>
<feature type="compositionally biased region" description="Basic and acidic residues" evidence="1">
    <location>
        <begin position="546"/>
        <end position="557"/>
    </location>
</feature>
<feature type="compositionally biased region" description="Polar residues" evidence="1">
    <location>
        <begin position="1"/>
        <end position="14"/>
    </location>
</feature>
<feature type="region of interest" description="Disordered" evidence="1">
    <location>
        <begin position="746"/>
        <end position="845"/>
    </location>
</feature>
<accession>A0A8R1U291</accession>
<feature type="compositionally biased region" description="Basic and acidic residues" evidence="1">
    <location>
        <begin position="1091"/>
        <end position="1112"/>
    </location>
</feature>
<feature type="region of interest" description="Disordered" evidence="1">
    <location>
        <begin position="990"/>
        <end position="1017"/>
    </location>
</feature>
<feature type="compositionally biased region" description="Basic and acidic residues" evidence="1">
    <location>
        <begin position="655"/>
        <end position="667"/>
    </location>
</feature>
<dbReference type="AlphaFoldDB" id="A0A8R1U291"/>
<feature type="compositionally biased region" description="Polar residues" evidence="1">
    <location>
        <begin position="770"/>
        <end position="784"/>
    </location>
</feature>
<protein>
    <submittedName>
        <fullName evidence="2">Uncharacterized protein</fullName>
    </submittedName>
</protein>